<keyword evidence="2" id="KW-1185">Reference proteome</keyword>
<comment type="caution">
    <text evidence="1">The sequence shown here is derived from an EMBL/GenBank/DDBJ whole genome shotgun (WGS) entry which is preliminary data.</text>
</comment>
<reference evidence="1 2" key="1">
    <citation type="submission" date="2024-04" db="EMBL/GenBank/DDBJ databases">
        <title>Aurantiacibacter sp. DGU6 16S ribosomal RNA gene Genome sequencing and assembly.</title>
        <authorList>
            <person name="Park S."/>
        </authorList>
    </citation>
    <scope>NUCLEOTIDE SEQUENCE [LARGE SCALE GENOMIC DNA]</scope>
    <source>
        <strain evidence="1 2">DGU6</strain>
    </source>
</reference>
<gene>
    <name evidence="1" type="ORF">AAEO60_14585</name>
</gene>
<organism evidence="1 2">
    <name type="scientific">Aurantiacibacter gilvus</name>
    <dbReference type="NCBI Taxonomy" id="3139141"/>
    <lineage>
        <taxon>Bacteria</taxon>
        <taxon>Pseudomonadati</taxon>
        <taxon>Pseudomonadota</taxon>
        <taxon>Alphaproteobacteria</taxon>
        <taxon>Sphingomonadales</taxon>
        <taxon>Erythrobacteraceae</taxon>
        <taxon>Aurantiacibacter</taxon>
    </lineage>
</organism>
<protein>
    <submittedName>
        <fullName evidence="1">Uncharacterized protein</fullName>
    </submittedName>
</protein>
<evidence type="ECO:0000313" key="2">
    <source>
        <dbReference type="Proteomes" id="UP001497045"/>
    </source>
</evidence>
<dbReference type="Proteomes" id="UP001497045">
    <property type="component" value="Unassembled WGS sequence"/>
</dbReference>
<dbReference type="RefSeq" id="WP_341674442.1">
    <property type="nucleotide sequence ID" value="NZ_JBBYHV010000002.1"/>
</dbReference>
<accession>A0ABU9IHM7</accession>
<evidence type="ECO:0000313" key="1">
    <source>
        <dbReference type="EMBL" id="MEL1251901.1"/>
    </source>
</evidence>
<dbReference type="EMBL" id="JBBYHV010000002">
    <property type="protein sequence ID" value="MEL1251901.1"/>
    <property type="molecule type" value="Genomic_DNA"/>
</dbReference>
<name>A0ABU9IHM7_9SPHN</name>
<sequence>MEWDPANFEDRVANLRRVWETREKLGLPHTEAEKVWSLLSLELEFSGQPMAELESIALQARQWIETKNPHYIDAAFLACRHAGIDPPPTLLGMMEDVATIRFAGLVGLGTGKRIRDESILADALRLICCLHLEGQISVQLAASKAARYLFDRGSEKIYKASTLEREYGKAFRKGNSPLENLMRAALQRASRKDRQEWARLARELPEADDELMGSRR</sequence>
<proteinExistence type="predicted"/>